<name>A0A8J3YKX7_9ACTN</name>
<proteinExistence type="predicted"/>
<reference evidence="1" key="1">
    <citation type="submission" date="2021-01" db="EMBL/GenBank/DDBJ databases">
        <title>Whole genome shotgun sequence of Virgisporangium aliadipatigenens NBRC 105644.</title>
        <authorList>
            <person name="Komaki H."/>
            <person name="Tamura T."/>
        </authorList>
    </citation>
    <scope>NUCLEOTIDE SEQUENCE</scope>
    <source>
        <strain evidence="1">NBRC 105644</strain>
    </source>
</reference>
<dbReference type="EMBL" id="BOPF01000014">
    <property type="protein sequence ID" value="GIJ47284.1"/>
    <property type="molecule type" value="Genomic_DNA"/>
</dbReference>
<sequence length="120" mass="12070">MTVPRVLTESELSLALGKGVTAPQVGGRPTLDPPGAAATAGAAAGAAAGFVSARILSLFTTADGRNGWINVEGVGWRRLATAGDSGHTNLAQLGAAARMQGNAASINIGADDVVREIYVW</sequence>
<accession>A0A8J3YKX7</accession>
<dbReference type="AlphaFoldDB" id="A0A8J3YKX7"/>
<gene>
    <name evidence="1" type="ORF">Val02_41700</name>
</gene>
<keyword evidence="2" id="KW-1185">Reference proteome</keyword>
<dbReference type="RefSeq" id="WP_203900789.1">
    <property type="nucleotide sequence ID" value="NZ_BOPF01000014.1"/>
</dbReference>
<comment type="caution">
    <text evidence="1">The sequence shown here is derived from an EMBL/GenBank/DDBJ whole genome shotgun (WGS) entry which is preliminary data.</text>
</comment>
<evidence type="ECO:0000313" key="1">
    <source>
        <dbReference type="EMBL" id="GIJ47284.1"/>
    </source>
</evidence>
<dbReference type="Proteomes" id="UP000619260">
    <property type="component" value="Unassembled WGS sequence"/>
</dbReference>
<evidence type="ECO:0000313" key="2">
    <source>
        <dbReference type="Proteomes" id="UP000619260"/>
    </source>
</evidence>
<protein>
    <submittedName>
        <fullName evidence="1">Uncharacterized protein</fullName>
    </submittedName>
</protein>
<organism evidence="1 2">
    <name type="scientific">Virgisporangium aliadipatigenens</name>
    <dbReference type="NCBI Taxonomy" id="741659"/>
    <lineage>
        <taxon>Bacteria</taxon>
        <taxon>Bacillati</taxon>
        <taxon>Actinomycetota</taxon>
        <taxon>Actinomycetes</taxon>
        <taxon>Micromonosporales</taxon>
        <taxon>Micromonosporaceae</taxon>
        <taxon>Virgisporangium</taxon>
    </lineage>
</organism>